<feature type="compositionally biased region" description="Low complexity" evidence="1">
    <location>
        <begin position="465"/>
        <end position="482"/>
    </location>
</feature>
<reference evidence="3" key="1">
    <citation type="submission" date="2023-11" db="EMBL/GenBank/DDBJ databases">
        <title>Genome assemblies of two species of porcelain crab, Petrolisthes cinctipes and Petrolisthes manimaculis (Anomura: Porcellanidae).</title>
        <authorList>
            <person name="Angst P."/>
        </authorList>
    </citation>
    <scope>NUCLEOTIDE SEQUENCE</scope>
    <source>
        <strain evidence="3">PB745_02</strain>
        <tissue evidence="3">Gill</tissue>
    </source>
</reference>
<evidence type="ECO:0000313" key="3">
    <source>
        <dbReference type="EMBL" id="KAK4306112.1"/>
    </source>
</evidence>
<evidence type="ECO:0000313" key="4">
    <source>
        <dbReference type="Proteomes" id="UP001292094"/>
    </source>
</evidence>
<feature type="region of interest" description="Disordered" evidence="1">
    <location>
        <begin position="569"/>
        <end position="643"/>
    </location>
</feature>
<proteinExistence type="predicted"/>
<feature type="region of interest" description="Disordered" evidence="1">
    <location>
        <begin position="346"/>
        <end position="395"/>
    </location>
</feature>
<feature type="compositionally biased region" description="Polar residues" evidence="1">
    <location>
        <begin position="569"/>
        <end position="583"/>
    </location>
</feature>
<feature type="region of interest" description="Disordered" evidence="1">
    <location>
        <begin position="1"/>
        <end position="21"/>
    </location>
</feature>
<evidence type="ECO:0000256" key="2">
    <source>
        <dbReference type="SAM" id="Phobius"/>
    </source>
</evidence>
<protein>
    <submittedName>
        <fullName evidence="3">Uncharacterized protein</fullName>
    </submittedName>
</protein>
<feature type="region of interest" description="Disordered" evidence="1">
    <location>
        <begin position="409"/>
        <end position="506"/>
    </location>
</feature>
<feature type="compositionally biased region" description="Polar residues" evidence="1">
    <location>
        <begin position="386"/>
        <end position="395"/>
    </location>
</feature>
<keyword evidence="4" id="KW-1185">Reference proteome</keyword>
<dbReference type="Proteomes" id="UP001292094">
    <property type="component" value="Unassembled WGS sequence"/>
</dbReference>
<name>A0AAE1PFC7_9EUCA</name>
<accession>A0AAE1PFC7</accession>
<dbReference type="EMBL" id="JAWZYT010002177">
    <property type="protein sequence ID" value="KAK4306112.1"/>
    <property type="molecule type" value="Genomic_DNA"/>
</dbReference>
<feature type="transmembrane region" description="Helical" evidence="2">
    <location>
        <begin position="153"/>
        <end position="175"/>
    </location>
</feature>
<feature type="region of interest" description="Disordered" evidence="1">
    <location>
        <begin position="205"/>
        <end position="227"/>
    </location>
</feature>
<comment type="caution">
    <text evidence="3">The sequence shown here is derived from an EMBL/GenBank/DDBJ whole genome shotgun (WGS) entry which is preliminary data.</text>
</comment>
<dbReference type="AlphaFoldDB" id="A0AAE1PFC7"/>
<keyword evidence="2" id="KW-0472">Membrane</keyword>
<keyword evidence="2" id="KW-0812">Transmembrane</keyword>
<gene>
    <name evidence="3" type="ORF">Pmani_022040</name>
</gene>
<sequence length="643" mass="70549">MPTTPPPLHSHHSTSPPPPIHPLHSLLPSIPSLHLPSILIHPTPPHLFYTPSPPYHLFSIHSLTHHIFSTHSFTHHLFSTHSLTPHLFFTPSHPPHLFSTPSLTTSPLRHITRAGQGPTSGGHTWLQDPSATVGSDEARRVTSPLMTVLRETWFIGAVGAAGFVALSVFVAVVFYRRKRNEKRAMDGYKMDSRSVNGTMTGGLWIEHRPWGSSSGNTTSDDNKNDAATPEKLLNLTTVVPGDYAEVDGPAAPLMPQQQAPPPGTPVAYATTNIIRTRNGEKVDQNIPVYGSMYGDGTSMDHHHHPMREDNLVLYCTLKKQQLYKPSLSPALNAKQPHVVMQRGYIPPWEQHAPPPLPENPPPDHHLHHQQQQQQQPTNSSPPPQAFPQQMSPQWRHQSPMINRAMVATGSLPRQLNKRKASPSVPKRGINTGDFDVNNDPTLPPPPSDLTLPGTPPARRDAGHPLQNSSGVGLQGLQGLSGSRMMGTPGAPRLAREYSPSRLPDMYGGSSIYQGPIDEEEEHESHYNGGSAIYTDNSAMYESTSAFYGSMGEKAFAADCNNPLLVQQKSTPSAYQHTNPNSLHSPHHQHNNISHNNPSKQVNGIKDMLLQQNLPPPPRSDCIIPPSSQAVSQMGFQQPLSHPR</sequence>
<feature type="compositionally biased region" description="Polar residues" evidence="1">
    <location>
        <begin position="628"/>
        <end position="643"/>
    </location>
</feature>
<organism evidence="3 4">
    <name type="scientific">Petrolisthes manimaculis</name>
    <dbReference type="NCBI Taxonomy" id="1843537"/>
    <lineage>
        <taxon>Eukaryota</taxon>
        <taxon>Metazoa</taxon>
        <taxon>Ecdysozoa</taxon>
        <taxon>Arthropoda</taxon>
        <taxon>Crustacea</taxon>
        <taxon>Multicrustacea</taxon>
        <taxon>Malacostraca</taxon>
        <taxon>Eumalacostraca</taxon>
        <taxon>Eucarida</taxon>
        <taxon>Decapoda</taxon>
        <taxon>Pleocyemata</taxon>
        <taxon>Anomura</taxon>
        <taxon>Galatheoidea</taxon>
        <taxon>Porcellanidae</taxon>
        <taxon>Petrolisthes</taxon>
    </lineage>
</organism>
<feature type="compositionally biased region" description="Low complexity" evidence="1">
    <location>
        <begin position="369"/>
        <end position="378"/>
    </location>
</feature>
<evidence type="ECO:0000256" key="1">
    <source>
        <dbReference type="SAM" id="MobiDB-lite"/>
    </source>
</evidence>
<feature type="compositionally biased region" description="Polar residues" evidence="1">
    <location>
        <begin position="590"/>
        <end position="601"/>
    </location>
</feature>
<keyword evidence="2" id="KW-1133">Transmembrane helix</keyword>